<evidence type="ECO:0008006" key="7">
    <source>
        <dbReference type="Google" id="ProtNLM"/>
    </source>
</evidence>
<sequence length="1008" mass="113537">MFSWKLGRLPLAFLALVGALLAFAVGCGSGGKESEVGLPEVVDFNFHIKPILVQKCYLCHGPDPSSREADLRLDLFDGATAKLERGKQAIVPGKPGKSYLLERITHHDSELRMPPAATNQEVTAEEVALIRKWIAQGAEYTPHWAFVGPDASKLERFATLTPTQAIDSLVGESIRQKGLAIAAKADKNALIRRLSYVLTGLPPNPEEVEAFLEDDAIYAYEKLVDRYLEAPSFGERWARHWMDVVRYAETRGHEFDYAIQGAWRYRDYLIRAFNEDVPYDQFIREQLAGDLMESPRFHAEARTNESVLGTLFYTLGEGTHSPVDTRKDESDRIDNMIDVTSKAFQALTVACAKCHDHKFDPIPTADYYALYGIMEGTRFSPQPANQLEMRNVSLREAQKLQAHIRQQFASSWESAQGKQVPVQLTNLHTVDEVVEGGVKVLGDFRGQDFGGWKSDGMAFGSKTTLGNPVLTEDRKALQKLDEGMASSRYFGLGKFGVLRSPDFVIDAKYVGVKARGSLGTVRVVMDNFQLIQYPIYGGMSQLVQSGDWKELVFDVGQWKGHKAYLEVMPGRFQSHNYVQGHQDFVEVQYAISFDNSWQEPSLKHTEGTPPMGTIIKNWVGYRSSPHEIEHLNHWIAQGKERRTVEGLEKMARQWADLTDQVKDTVFFSGVTEGYRTESPVFIRGSHTDLSPDKVPRRFMPGITGSKPVFGDAGSGRLEMVDALLGSENPLTSRVMVNRIWHHLFGRGIVETVDNFGLQGKLPSHPELLDYLALVFVEQGWSVKELIRAIVMTETFQRDYQPEEMARKLDPENIFLASYPVRRLEAEAIRDGMLRVAGNLREESFGKPVPVHLTGFMQGRGRPGSSGPLDGDGRRSIYIEVRRNFINHLLQTFDFPTPFTSFGKRDVTNVPAQSLMLMNDPFVVRQSEVWALRVLAAGDSTLAQRIDRLYWEAFSRKPTAEELQVGIDLIRGWGVRQGMISDLDLLGDNGLWSSYCHSLFNLKEFIYLM</sequence>
<dbReference type="SUPFAM" id="SSF46626">
    <property type="entry name" value="Cytochrome c"/>
    <property type="match status" value="1"/>
</dbReference>
<feature type="chain" id="PRO_5004451849" description="Cytochrome c domain-containing protein" evidence="1">
    <location>
        <begin position="25"/>
        <end position="1008"/>
    </location>
</feature>
<accession>R7ZWX8</accession>
<keyword evidence="1" id="KW-0732">Signal</keyword>
<feature type="domain" description="DUF1553" evidence="3">
    <location>
        <begin position="715"/>
        <end position="965"/>
    </location>
</feature>
<dbReference type="EMBL" id="AQHR01000025">
    <property type="protein sequence ID" value="EON78655.1"/>
    <property type="molecule type" value="Genomic_DNA"/>
</dbReference>
<evidence type="ECO:0000259" key="2">
    <source>
        <dbReference type="Pfam" id="PF07583"/>
    </source>
</evidence>
<gene>
    <name evidence="5" type="ORF">ADIS_0829</name>
</gene>
<evidence type="ECO:0000313" key="6">
    <source>
        <dbReference type="Proteomes" id="UP000013909"/>
    </source>
</evidence>
<reference evidence="5 6" key="1">
    <citation type="submission" date="2013-02" db="EMBL/GenBank/DDBJ databases">
        <title>A novel strain isolated from Lonar lake, Maharashtra, India.</title>
        <authorList>
            <person name="Singh A."/>
        </authorList>
    </citation>
    <scope>NUCLEOTIDE SEQUENCE [LARGE SCALE GENOMIC DNA]</scope>
    <source>
        <strain evidence="5 6">AK24</strain>
    </source>
</reference>
<dbReference type="InterPro" id="IPR022655">
    <property type="entry name" value="DUF1553"/>
</dbReference>
<evidence type="ECO:0000313" key="5">
    <source>
        <dbReference type="EMBL" id="EON78655.1"/>
    </source>
</evidence>
<dbReference type="PANTHER" id="PTHR35889">
    <property type="entry name" value="CYCLOINULO-OLIGOSACCHARIDE FRUCTANOTRANSFERASE-RELATED"/>
    <property type="match status" value="1"/>
</dbReference>
<proteinExistence type="predicted"/>
<evidence type="ECO:0000259" key="4">
    <source>
        <dbReference type="Pfam" id="PF07635"/>
    </source>
</evidence>
<dbReference type="PROSITE" id="PS51257">
    <property type="entry name" value="PROKAR_LIPOPROTEIN"/>
    <property type="match status" value="1"/>
</dbReference>
<evidence type="ECO:0000256" key="1">
    <source>
        <dbReference type="SAM" id="SignalP"/>
    </source>
</evidence>
<name>R7ZWX8_9BACT</name>
<dbReference type="InterPro" id="IPR011444">
    <property type="entry name" value="DUF1549"/>
</dbReference>
<dbReference type="Proteomes" id="UP000013909">
    <property type="component" value="Unassembled WGS sequence"/>
</dbReference>
<keyword evidence="6" id="KW-1185">Reference proteome</keyword>
<dbReference type="InterPro" id="IPR036909">
    <property type="entry name" value="Cyt_c-like_dom_sf"/>
</dbReference>
<dbReference type="Pfam" id="PF07635">
    <property type="entry name" value="PSCyt1"/>
    <property type="match status" value="1"/>
</dbReference>
<dbReference type="PATRIC" id="fig|1288963.3.peg.828"/>
<feature type="domain" description="DUF1549" evidence="2">
    <location>
        <begin position="166"/>
        <end position="377"/>
    </location>
</feature>
<feature type="domain" description="Cytochrome C Planctomycete-type" evidence="4">
    <location>
        <begin position="56"/>
        <end position="116"/>
    </location>
</feature>
<organism evidence="5 6">
    <name type="scientific">Lunatimonas lonarensis</name>
    <dbReference type="NCBI Taxonomy" id="1232681"/>
    <lineage>
        <taxon>Bacteria</taxon>
        <taxon>Pseudomonadati</taxon>
        <taxon>Bacteroidota</taxon>
        <taxon>Cytophagia</taxon>
        <taxon>Cytophagales</taxon>
        <taxon>Cyclobacteriaceae</taxon>
    </lineage>
</organism>
<dbReference type="PANTHER" id="PTHR35889:SF3">
    <property type="entry name" value="F-BOX DOMAIN-CONTAINING PROTEIN"/>
    <property type="match status" value="1"/>
</dbReference>
<evidence type="ECO:0000259" key="3">
    <source>
        <dbReference type="Pfam" id="PF07587"/>
    </source>
</evidence>
<dbReference type="RefSeq" id="WP_010852977.1">
    <property type="nucleotide sequence ID" value="NZ_AQHR01000025.1"/>
</dbReference>
<dbReference type="AlphaFoldDB" id="R7ZWX8"/>
<feature type="signal peptide" evidence="1">
    <location>
        <begin position="1"/>
        <end position="24"/>
    </location>
</feature>
<comment type="caution">
    <text evidence="5">The sequence shown here is derived from an EMBL/GenBank/DDBJ whole genome shotgun (WGS) entry which is preliminary data.</text>
</comment>
<dbReference type="Pfam" id="PF07583">
    <property type="entry name" value="PSCyt2"/>
    <property type="match status" value="1"/>
</dbReference>
<dbReference type="Pfam" id="PF07587">
    <property type="entry name" value="PSD1"/>
    <property type="match status" value="1"/>
</dbReference>
<protein>
    <recommendedName>
        <fullName evidence="7">Cytochrome c domain-containing protein</fullName>
    </recommendedName>
</protein>
<dbReference type="STRING" id="1232681.ADIS_0829"/>
<dbReference type="GO" id="GO:0020037">
    <property type="term" value="F:heme binding"/>
    <property type="evidence" value="ECO:0007669"/>
    <property type="project" value="InterPro"/>
</dbReference>
<dbReference type="GO" id="GO:0009055">
    <property type="term" value="F:electron transfer activity"/>
    <property type="evidence" value="ECO:0007669"/>
    <property type="project" value="InterPro"/>
</dbReference>
<dbReference type="InterPro" id="IPR011429">
    <property type="entry name" value="Cyt_c_Planctomycete-type"/>
</dbReference>